<dbReference type="OrthoDB" id="4814070at2"/>
<dbReference type="AlphaFoldDB" id="A0A4Y3KME9"/>
<proteinExistence type="predicted"/>
<reference evidence="2 3" key="1">
    <citation type="submission" date="2019-06" db="EMBL/GenBank/DDBJ databases">
        <title>Whole genome shotgun sequence of Cellulomonas gelida NBRC 3748.</title>
        <authorList>
            <person name="Hosoyama A."/>
            <person name="Uohara A."/>
            <person name="Ohji S."/>
            <person name="Ichikawa N."/>
        </authorList>
    </citation>
    <scope>NUCLEOTIDE SEQUENCE [LARGE SCALE GENOMIC DNA]</scope>
    <source>
        <strain evidence="2 3">NBRC 3748</strain>
    </source>
</reference>
<keyword evidence="3" id="KW-1185">Reference proteome</keyword>
<dbReference type="Proteomes" id="UP000320461">
    <property type="component" value="Unassembled WGS sequence"/>
</dbReference>
<sequence>MNDLGQLLHGARDEIAEATGPIDERELTRVRGTVRRARIQRHTFESVGAAACAGVLGLGAWSLTSSDSSTPVDPATRSATNGPTSAPSPTTDATTEPTTEPTTAADDGPAVRAAQIDDATVLARLSAPRTGERWFDEAIEASDALDALFTADELANGPDYQLTLVGDREASAIYALSFPGVQEDSVAWGARVELYEIDEDGPRAIVCPSARTTDACASDFSSSKAVEDRDTFYDTLTLPASLALGDGWALSTEATRAEANRVGGMSLPAAGSGERLEDVATFGPLTVARRDVVSNLDGLRSSSYVVRTPFGSMIPVADADVPGLDYLDITWDDGVDRSTRGADGDWANYAQAPAVGTCSTAQFSVENSHDAAQWRTAGRTADGRDVVVPAPGNPLAAAVHDWQLENSGTIDPDSGDTLTGLDAGYRFATTDDFLAAQSLYGVQGPGGEWHLQLRPEATNIVWECA</sequence>
<comment type="caution">
    <text evidence="2">The sequence shown here is derived from an EMBL/GenBank/DDBJ whole genome shotgun (WGS) entry which is preliminary data.</text>
</comment>
<evidence type="ECO:0000313" key="3">
    <source>
        <dbReference type="Proteomes" id="UP000320461"/>
    </source>
</evidence>
<feature type="compositionally biased region" description="Low complexity" evidence="1">
    <location>
        <begin position="82"/>
        <end position="110"/>
    </location>
</feature>
<evidence type="ECO:0000313" key="2">
    <source>
        <dbReference type="EMBL" id="GEA84564.1"/>
    </source>
</evidence>
<dbReference type="RefSeq" id="WP_141370416.1">
    <property type="nucleotide sequence ID" value="NZ_BJLQ01000016.1"/>
</dbReference>
<evidence type="ECO:0000256" key="1">
    <source>
        <dbReference type="SAM" id="MobiDB-lite"/>
    </source>
</evidence>
<dbReference type="EMBL" id="BJLQ01000016">
    <property type="protein sequence ID" value="GEA84564.1"/>
    <property type="molecule type" value="Genomic_DNA"/>
</dbReference>
<gene>
    <name evidence="2" type="ORF">CGE01nite_18150</name>
</gene>
<accession>A0A4Y3KME9</accession>
<feature type="compositionally biased region" description="Polar residues" evidence="1">
    <location>
        <begin position="65"/>
        <end position="81"/>
    </location>
</feature>
<name>A0A4Y3KME9_9CELL</name>
<organism evidence="2 3">
    <name type="scientific">Cellulomonas gelida</name>
    <dbReference type="NCBI Taxonomy" id="1712"/>
    <lineage>
        <taxon>Bacteria</taxon>
        <taxon>Bacillati</taxon>
        <taxon>Actinomycetota</taxon>
        <taxon>Actinomycetes</taxon>
        <taxon>Micrococcales</taxon>
        <taxon>Cellulomonadaceae</taxon>
        <taxon>Cellulomonas</taxon>
    </lineage>
</organism>
<feature type="region of interest" description="Disordered" evidence="1">
    <location>
        <begin position="65"/>
        <end position="111"/>
    </location>
</feature>
<protein>
    <submittedName>
        <fullName evidence="2">Uncharacterized protein</fullName>
    </submittedName>
</protein>